<dbReference type="RefSeq" id="WP_183464219.1">
    <property type="nucleotide sequence ID" value="NZ_CP050296.1"/>
</dbReference>
<feature type="region of interest" description="Disordered" evidence="1">
    <location>
        <begin position="57"/>
        <end position="76"/>
    </location>
</feature>
<dbReference type="Proteomes" id="UP000515465">
    <property type="component" value="Chromosome"/>
</dbReference>
<gene>
    <name evidence="2" type="ORF">HB778_12795</name>
</gene>
<accession>A0A7G6SSB3</accession>
<proteinExistence type="predicted"/>
<dbReference type="EMBL" id="CP050296">
    <property type="protein sequence ID" value="QND57395.1"/>
    <property type="molecule type" value="Genomic_DNA"/>
</dbReference>
<protein>
    <submittedName>
        <fullName evidence="2">Uncharacterized protein</fullName>
    </submittedName>
</protein>
<organism evidence="2 3">
    <name type="scientific">Mesorhizobium huakuii</name>
    <dbReference type="NCBI Taxonomy" id="28104"/>
    <lineage>
        <taxon>Bacteria</taxon>
        <taxon>Pseudomonadati</taxon>
        <taxon>Pseudomonadota</taxon>
        <taxon>Alphaproteobacteria</taxon>
        <taxon>Hyphomicrobiales</taxon>
        <taxon>Phyllobacteriaceae</taxon>
        <taxon>Mesorhizobium</taxon>
    </lineage>
</organism>
<dbReference type="AlphaFoldDB" id="A0A7G6SSB3"/>
<evidence type="ECO:0000313" key="3">
    <source>
        <dbReference type="Proteomes" id="UP000515465"/>
    </source>
</evidence>
<evidence type="ECO:0000256" key="1">
    <source>
        <dbReference type="SAM" id="MobiDB-lite"/>
    </source>
</evidence>
<name>A0A7G6SSB3_9HYPH</name>
<reference evidence="3" key="1">
    <citation type="journal article" date="2020" name="Mol. Plant Microbe">
        <title>Rhizobial microsymbionts of the narrowly endemic Oxytropis species growing in Kamchatka are characterized by significant genetic diversity and possess a set of genes that are associated with T3SS and T6SS secretion systems and can affect the development of symbiosis.</title>
        <authorList>
            <person name="Safronova V."/>
            <person name="Guro P."/>
            <person name="Sazanova A."/>
            <person name="Kuznetsova I."/>
            <person name="Belimov A."/>
            <person name="Yakubov V."/>
            <person name="Chirak E."/>
            <person name="Afonin A."/>
            <person name="Gogolev Y."/>
            <person name="Andronov E."/>
            <person name="Tikhonovich I."/>
        </authorList>
    </citation>
    <scope>NUCLEOTIDE SEQUENCE [LARGE SCALE GENOMIC DNA]</scope>
    <source>
        <strain evidence="3">583</strain>
    </source>
</reference>
<evidence type="ECO:0000313" key="2">
    <source>
        <dbReference type="EMBL" id="QND57395.1"/>
    </source>
</evidence>
<sequence>MDDDLRLKLKELSASMQSRANELALPGGNTDISALMSGIAVTLEALLVIAEETRVPRSGPSLEPGMVSGTVAPGGE</sequence>